<keyword evidence="2" id="KW-1185">Reference proteome</keyword>
<comment type="caution">
    <text evidence="1">The sequence shown here is derived from an EMBL/GenBank/DDBJ whole genome shotgun (WGS) entry which is preliminary data.</text>
</comment>
<organism evidence="1 2">
    <name type="scientific">Enhygromyxa salina</name>
    <dbReference type="NCBI Taxonomy" id="215803"/>
    <lineage>
        <taxon>Bacteria</taxon>
        <taxon>Pseudomonadati</taxon>
        <taxon>Myxococcota</taxon>
        <taxon>Polyangia</taxon>
        <taxon>Nannocystales</taxon>
        <taxon>Nannocystaceae</taxon>
        <taxon>Enhygromyxa</taxon>
    </lineage>
</organism>
<dbReference type="Proteomes" id="UP000237968">
    <property type="component" value="Unassembled WGS sequence"/>
</dbReference>
<sequence>MLAATIALFLASLPPPPPPGTPPTVTGAEYITDEDHTVRWASVTYELPSGEIAEAVMSVDLQTASGEAWVSVDGELIADATLAADAPGVETWSTTEHPLAPAVLDGLQASGAADLMFDQFLGGPMEFPCSKWGKAVLRAGKYIWVGAVAATAAVCCGAVASCPACMTAGAVTSLAGTEALDGYCD</sequence>
<reference evidence="1 2" key="1">
    <citation type="submission" date="2018-03" db="EMBL/GenBank/DDBJ databases">
        <title>Draft Genome Sequences of the Obligatory Marine Myxobacteria Enhygromyxa salina SWB005.</title>
        <authorList>
            <person name="Poehlein A."/>
            <person name="Moghaddam J.A."/>
            <person name="Harms H."/>
            <person name="Alanjari M."/>
            <person name="Koenig G.M."/>
            <person name="Daniel R."/>
            <person name="Schaeberle T.F."/>
        </authorList>
    </citation>
    <scope>NUCLEOTIDE SEQUENCE [LARGE SCALE GENOMIC DNA]</scope>
    <source>
        <strain evidence="1 2">SWB005</strain>
    </source>
</reference>
<evidence type="ECO:0000313" key="2">
    <source>
        <dbReference type="Proteomes" id="UP000237968"/>
    </source>
</evidence>
<protein>
    <submittedName>
        <fullName evidence="1">Uncharacterized protein</fullName>
    </submittedName>
</protein>
<name>A0A2S9YGM1_9BACT</name>
<dbReference type="EMBL" id="PVNK01000047">
    <property type="protein sequence ID" value="PRQ04250.1"/>
    <property type="molecule type" value="Genomic_DNA"/>
</dbReference>
<dbReference type="RefSeq" id="WP_146155325.1">
    <property type="nucleotide sequence ID" value="NZ_PVNK01000047.1"/>
</dbReference>
<gene>
    <name evidence="1" type="ORF">ENSA5_08990</name>
</gene>
<dbReference type="AlphaFoldDB" id="A0A2S9YGM1"/>
<proteinExistence type="predicted"/>
<evidence type="ECO:0000313" key="1">
    <source>
        <dbReference type="EMBL" id="PRQ04250.1"/>
    </source>
</evidence>
<accession>A0A2S9YGM1</accession>